<dbReference type="InterPro" id="IPR025558">
    <property type="entry name" value="DUF4283"/>
</dbReference>
<gene>
    <name evidence="3" type="ORF">POTOM_003563</name>
</gene>
<protein>
    <recommendedName>
        <fullName evidence="2">DUF4283 domain-containing protein</fullName>
    </recommendedName>
</protein>
<dbReference type="EMBL" id="JAAWWB010000001">
    <property type="protein sequence ID" value="KAG6794318.1"/>
    <property type="molecule type" value="Genomic_DNA"/>
</dbReference>
<dbReference type="AlphaFoldDB" id="A0A8X8DLN9"/>
<feature type="domain" description="DUF4283" evidence="2">
    <location>
        <begin position="55"/>
        <end position="139"/>
    </location>
</feature>
<dbReference type="Pfam" id="PF14111">
    <property type="entry name" value="DUF4283"/>
    <property type="match status" value="1"/>
</dbReference>
<evidence type="ECO:0000313" key="3">
    <source>
        <dbReference type="EMBL" id="KAG6794318.1"/>
    </source>
</evidence>
<evidence type="ECO:0000313" key="4">
    <source>
        <dbReference type="Proteomes" id="UP000886885"/>
    </source>
</evidence>
<feature type="compositionally biased region" description="Low complexity" evidence="1">
    <location>
        <begin position="387"/>
        <end position="397"/>
    </location>
</feature>
<name>A0A8X8DLN9_POPTO</name>
<keyword evidence="4" id="KW-1185">Reference proteome</keyword>
<feature type="compositionally biased region" description="Basic residues" evidence="1">
    <location>
        <begin position="414"/>
        <end position="426"/>
    </location>
</feature>
<dbReference type="InterPro" id="IPR040256">
    <property type="entry name" value="At4g02000-like"/>
</dbReference>
<dbReference type="PANTHER" id="PTHR31286">
    <property type="entry name" value="GLYCINE-RICH CELL WALL STRUCTURAL PROTEIN 1.8-LIKE"/>
    <property type="match status" value="1"/>
</dbReference>
<dbReference type="Proteomes" id="UP000886885">
    <property type="component" value="Chromosome 1A"/>
</dbReference>
<accession>A0A8X8DLN9</accession>
<comment type="caution">
    <text evidence="3">The sequence shown here is derived from an EMBL/GenBank/DDBJ whole genome shotgun (WGS) entry which is preliminary data.</text>
</comment>
<feature type="region of interest" description="Disordered" evidence="1">
    <location>
        <begin position="387"/>
        <end position="433"/>
    </location>
</feature>
<dbReference type="OrthoDB" id="1751344at2759"/>
<evidence type="ECO:0000256" key="1">
    <source>
        <dbReference type="SAM" id="MobiDB-lite"/>
    </source>
</evidence>
<sequence>MAKNPTHGNRSQTATTSWANRVRVSDSSTGFTLEPLSRQPIDHRLVISEEVLLDNAAQWNRCMVGFFPGFRMPYHAVNTIASRVWRQCGLENVTTTSNGFMIFWFTTEAEMHAVLEKGPWMFGGKNIVLQQWHPRFKFDKNKISTLPVWIRLHGLPFPLWSKQGLSMAASMVGRPLSCDESTYNCIRLDYARVCVEVDASLPYVHEFEIESPLTSEPITIKVDYEWKPSRCEKCMTFGHSCPTATSLQKGKMPATETNPMSNPTLPTIIPPTGSSSSSQIPIPHAETPIPTIIQTLPQHLPIPTINLPPVTTDGVIAPMPPIPLPPLKVPLSLPILNANSHSDDTIPLDVGSIDYQPQPKPLLDTTICFESKLDSLHSTSEASYAVEASTAETSTASLPFSESHDDSPNPSPKTVRKRKGGKKRKEAKGLQWL</sequence>
<reference evidence="3" key="1">
    <citation type="journal article" date="2020" name="bioRxiv">
        <title>Hybrid origin of Populus tomentosa Carr. identified through genome sequencing and phylogenomic analysis.</title>
        <authorList>
            <person name="An X."/>
            <person name="Gao K."/>
            <person name="Chen Z."/>
            <person name="Li J."/>
            <person name="Yang X."/>
            <person name="Yang X."/>
            <person name="Zhou J."/>
            <person name="Guo T."/>
            <person name="Zhao T."/>
            <person name="Huang S."/>
            <person name="Miao D."/>
            <person name="Khan W.U."/>
            <person name="Rao P."/>
            <person name="Ye M."/>
            <person name="Lei B."/>
            <person name="Liao W."/>
            <person name="Wang J."/>
            <person name="Ji L."/>
            <person name="Li Y."/>
            <person name="Guo B."/>
            <person name="Mustafa N.S."/>
            <person name="Li S."/>
            <person name="Yun Q."/>
            <person name="Keller S.R."/>
            <person name="Mao J."/>
            <person name="Zhang R."/>
            <person name="Strauss S.H."/>
        </authorList>
    </citation>
    <scope>NUCLEOTIDE SEQUENCE</scope>
    <source>
        <strain evidence="3">GM15</strain>
        <tissue evidence="3">Leaf</tissue>
    </source>
</reference>
<organism evidence="3 4">
    <name type="scientific">Populus tomentosa</name>
    <name type="common">Chinese white poplar</name>
    <dbReference type="NCBI Taxonomy" id="118781"/>
    <lineage>
        <taxon>Eukaryota</taxon>
        <taxon>Viridiplantae</taxon>
        <taxon>Streptophyta</taxon>
        <taxon>Embryophyta</taxon>
        <taxon>Tracheophyta</taxon>
        <taxon>Spermatophyta</taxon>
        <taxon>Magnoliopsida</taxon>
        <taxon>eudicotyledons</taxon>
        <taxon>Gunneridae</taxon>
        <taxon>Pentapetalae</taxon>
        <taxon>rosids</taxon>
        <taxon>fabids</taxon>
        <taxon>Malpighiales</taxon>
        <taxon>Salicaceae</taxon>
        <taxon>Saliceae</taxon>
        <taxon>Populus</taxon>
    </lineage>
</organism>
<proteinExistence type="predicted"/>
<evidence type="ECO:0000259" key="2">
    <source>
        <dbReference type="Pfam" id="PF14111"/>
    </source>
</evidence>
<dbReference type="PANTHER" id="PTHR31286:SF99">
    <property type="entry name" value="DUF4283 DOMAIN-CONTAINING PROTEIN"/>
    <property type="match status" value="1"/>
</dbReference>